<keyword evidence="3" id="KW-1185">Reference proteome</keyword>
<evidence type="ECO:0000313" key="3">
    <source>
        <dbReference type="Proteomes" id="UP001500804"/>
    </source>
</evidence>
<evidence type="ECO:0000256" key="1">
    <source>
        <dbReference type="SAM" id="MobiDB-lite"/>
    </source>
</evidence>
<evidence type="ECO:0000313" key="2">
    <source>
        <dbReference type="EMBL" id="GAA5134568.1"/>
    </source>
</evidence>
<organism evidence="2 3">
    <name type="scientific">Pseudonocardia adelaidensis</name>
    <dbReference type="NCBI Taxonomy" id="648754"/>
    <lineage>
        <taxon>Bacteria</taxon>
        <taxon>Bacillati</taxon>
        <taxon>Actinomycetota</taxon>
        <taxon>Actinomycetes</taxon>
        <taxon>Pseudonocardiales</taxon>
        <taxon>Pseudonocardiaceae</taxon>
        <taxon>Pseudonocardia</taxon>
    </lineage>
</organism>
<proteinExistence type="predicted"/>
<dbReference type="EMBL" id="BAABJO010000030">
    <property type="protein sequence ID" value="GAA5134568.1"/>
    <property type="molecule type" value="Genomic_DNA"/>
</dbReference>
<comment type="caution">
    <text evidence="2">The sequence shown here is derived from an EMBL/GenBank/DDBJ whole genome shotgun (WGS) entry which is preliminary data.</text>
</comment>
<sequence>MQHMLLIYGAEGEMAPEDRAAHTIKEWGGGDGRTRRAAGGKRL</sequence>
<protein>
    <submittedName>
        <fullName evidence="2">Uncharacterized protein</fullName>
    </submittedName>
</protein>
<reference evidence="3" key="1">
    <citation type="journal article" date="2019" name="Int. J. Syst. Evol. Microbiol.">
        <title>The Global Catalogue of Microorganisms (GCM) 10K type strain sequencing project: providing services to taxonomists for standard genome sequencing and annotation.</title>
        <authorList>
            <consortium name="The Broad Institute Genomics Platform"/>
            <consortium name="The Broad Institute Genome Sequencing Center for Infectious Disease"/>
            <person name="Wu L."/>
            <person name="Ma J."/>
        </authorList>
    </citation>
    <scope>NUCLEOTIDE SEQUENCE [LARGE SCALE GENOMIC DNA]</scope>
    <source>
        <strain evidence="3">JCM 18302</strain>
    </source>
</reference>
<dbReference type="RefSeq" id="WP_345609980.1">
    <property type="nucleotide sequence ID" value="NZ_BAABJO010000030.1"/>
</dbReference>
<dbReference type="Proteomes" id="UP001500804">
    <property type="component" value="Unassembled WGS sequence"/>
</dbReference>
<gene>
    <name evidence="2" type="ORF">GCM10023320_62560</name>
</gene>
<name>A0ABP9NW78_9PSEU</name>
<accession>A0ABP9NW78</accession>
<feature type="region of interest" description="Disordered" evidence="1">
    <location>
        <begin position="24"/>
        <end position="43"/>
    </location>
</feature>